<evidence type="ECO:0000256" key="6">
    <source>
        <dbReference type="ARBA" id="ARBA00023136"/>
    </source>
</evidence>
<evidence type="ECO:0000259" key="11">
    <source>
        <dbReference type="Pfam" id="PF21088"/>
    </source>
</evidence>
<dbReference type="Pfam" id="PF00924">
    <property type="entry name" value="MS_channel_2nd"/>
    <property type="match status" value="1"/>
</dbReference>
<proteinExistence type="inferred from homology"/>
<dbReference type="RefSeq" id="WP_071313418.1">
    <property type="nucleotide sequence ID" value="NZ_MLQQ01000022.1"/>
</dbReference>
<dbReference type="OrthoDB" id="9809206at2"/>
<dbReference type="InterPro" id="IPR006685">
    <property type="entry name" value="MscS_channel_2nd"/>
</dbReference>
<dbReference type="AlphaFoldDB" id="A0A1S2LIQ3"/>
<dbReference type="PANTHER" id="PTHR30460">
    <property type="entry name" value="MODERATE CONDUCTANCE MECHANOSENSITIVE CHANNEL YBIO"/>
    <property type="match status" value="1"/>
</dbReference>
<dbReference type="InterPro" id="IPR049278">
    <property type="entry name" value="MS_channel_C"/>
</dbReference>
<evidence type="ECO:0000313" key="13">
    <source>
        <dbReference type="Proteomes" id="UP000180098"/>
    </source>
</evidence>
<dbReference type="PANTHER" id="PTHR30460:SF0">
    <property type="entry name" value="MODERATE CONDUCTANCE MECHANOSENSITIVE CHANNEL YBIO"/>
    <property type="match status" value="1"/>
</dbReference>
<sequence length="276" mass="30611">MNWINSIDINAILISIVIIALQLLGIIIGYIIVKKIGSRLITRSFTKLSEQRGMHPGRTKTLEKLAINVFTYFLIFILITIIIGIFDYEIAPLIAGAGVIGLAIGFGAQGLVSDVVTGFFILLEKQIEVDDYVTMAGVDGVVEEVGLRTTKLRSFDGTLHFIPNREITNVSNHSRGNMRALVDISIAYDENMDEVIAILQNACDEVAKVEEAIKEGPNVIGVQSFGDSDVVIRIIAKTENMSQWAVERTLRKTLKETLDKHGIEIPFPHQVYIEKK</sequence>
<evidence type="ECO:0000313" key="12">
    <source>
        <dbReference type="EMBL" id="OIJ12110.1"/>
    </source>
</evidence>
<keyword evidence="6 8" id="KW-0472">Membrane</keyword>
<evidence type="ECO:0000256" key="1">
    <source>
        <dbReference type="ARBA" id="ARBA00004651"/>
    </source>
</evidence>
<comment type="caution">
    <text evidence="12">The sequence shown here is derived from an EMBL/GenBank/DDBJ whole genome shotgun (WGS) entry which is preliminary data.</text>
</comment>
<dbReference type="Gene3D" id="3.30.70.100">
    <property type="match status" value="1"/>
</dbReference>
<comment type="subcellular location">
    <subcellularLocation>
        <location evidence="1">Cell membrane</location>
        <topology evidence="1">Multi-pass membrane protein</topology>
    </subcellularLocation>
</comment>
<keyword evidence="4 8" id="KW-0812">Transmembrane</keyword>
<dbReference type="InterPro" id="IPR045276">
    <property type="entry name" value="YbiO_bact"/>
</dbReference>
<comment type="similarity">
    <text evidence="2">Belongs to the MscS (TC 1.A.23) family.</text>
</comment>
<organism evidence="12 13">
    <name type="scientific">Anaerobacillus arseniciselenatis</name>
    <dbReference type="NCBI Taxonomy" id="85682"/>
    <lineage>
        <taxon>Bacteria</taxon>
        <taxon>Bacillati</taxon>
        <taxon>Bacillota</taxon>
        <taxon>Bacilli</taxon>
        <taxon>Bacillales</taxon>
        <taxon>Bacillaceae</taxon>
        <taxon>Anaerobacillus</taxon>
    </lineage>
</organism>
<dbReference type="FunFam" id="2.30.30.60:FF:000001">
    <property type="entry name" value="MscS Mechanosensitive ion channel"/>
    <property type="match status" value="1"/>
</dbReference>
<dbReference type="InterPro" id="IPR049142">
    <property type="entry name" value="MS_channel_1st"/>
</dbReference>
<evidence type="ECO:0000259" key="10">
    <source>
        <dbReference type="Pfam" id="PF21082"/>
    </source>
</evidence>
<evidence type="ECO:0000256" key="5">
    <source>
        <dbReference type="ARBA" id="ARBA00022989"/>
    </source>
</evidence>
<accession>A0A1S2LIQ3</accession>
<dbReference type="Pfam" id="PF21082">
    <property type="entry name" value="MS_channel_3rd"/>
    <property type="match status" value="1"/>
</dbReference>
<feature type="domain" description="Mechanosensitive ion channel transmembrane helices 2/3" evidence="11">
    <location>
        <begin position="68"/>
        <end position="109"/>
    </location>
</feature>
<evidence type="ECO:0000256" key="2">
    <source>
        <dbReference type="ARBA" id="ARBA00008017"/>
    </source>
</evidence>
<dbReference type="Pfam" id="PF21088">
    <property type="entry name" value="MS_channel_1st"/>
    <property type="match status" value="1"/>
</dbReference>
<feature type="domain" description="Mechanosensitive ion channel MscS" evidence="9">
    <location>
        <begin position="111"/>
        <end position="175"/>
    </location>
</feature>
<dbReference type="FunFam" id="3.30.70.100:FF:000018">
    <property type="entry name" value="MscS mechanosensitive ion channel"/>
    <property type="match status" value="1"/>
</dbReference>
<dbReference type="InterPro" id="IPR011014">
    <property type="entry name" value="MscS_channel_TM-2"/>
</dbReference>
<reference evidence="12 13" key="1">
    <citation type="submission" date="2016-10" db="EMBL/GenBank/DDBJ databases">
        <title>Draft genome sequences of four alkaliphilic bacteria belonging to the Anaerobacillus genus.</title>
        <authorList>
            <person name="Bassil N.M."/>
            <person name="Lloyd J.R."/>
        </authorList>
    </citation>
    <scope>NUCLEOTIDE SEQUENCE [LARGE SCALE GENOMIC DNA]</scope>
    <source>
        <strain evidence="12 13">DSM 15340</strain>
    </source>
</reference>
<keyword evidence="3" id="KW-1003">Cell membrane</keyword>
<feature type="transmembrane region" description="Helical" evidence="8">
    <location>
        <begin position="65"/>
        <end position="86"/>
    </location>
</feature>
<feature type="transmembrane region" description="Helical" evidence="8">
    <location>
        <begin position="12"/>
        <end position="33"/>
    </location>
</feature>
<evidence type="ECO:0000256" key="4">
    <source>
        <dbReference type="ARBA" id="ARBA00022692"/>
    </source>
</evidence>
<dbReference type="SUPFAM" id="SSF82689">
    <property type="entry name" value="Mechanosensitive channel protein MscS (YggB), C-terminal domain"/>
    <property type="match status" value="1"/>
</dbReference>
<evidence type="ECO:0000256" key="7">
    <source>
        <dbReference type="ARBA" id="ARBA00059688"/>
    </source>
</evidence>
<comment type="function">
    <text evidence="7">May play a role in resistance to osmotic downshock.</text>
</comment>
<evidence type="ECO:0000256" key="3">
    <source>
        <dbReference type="ARBA" id="ARBA00022475"/>
    </source>
</evidence>
<keyword evidence="5 8" id="KW-1133">Transmembrane helix</keyword>
<protein>
    <submittedName>
        <fullName evidence="12">Mechanosensitive ion channel protein</fullName>
    </submittedName>
</protein>
<dbReference type="SUPFAM" id="SSF50182">
    <property type="entry name" value="Sm-like ribonucleoproteins"/>
    <property type="match status" value="1"/>
</dbReference>
<keyword evidence="13" id="KW-1185">Reference proteome</keyword>
<dbReference type="SUPFAM" id="SSF82861">
    <property type="entry name" value="Mechanosensitive channel protein MscS (YggB), transmembrane region"/>
    <property type="match status" value="1"/>
</dbReference>
<name>A0A1S2LIQ3_9BACI</name>
<dbReference type="InterPro" id="IPR010920">
    <property type="entry name" value="LSM_dom_sf"/>
</dbReference>
<evidence type="ECO:0000256" key="8">
    <source>
        <dbReference type="SAM" id="Phobius"/>
    </source>
</evidence>
<dbReference type="Gene3D" id="1.10.287.1260">
    <property type="match status" value="1"/>
</dbReference>
<evidence type="ECO:0000259" key="9">
    <source>
        <dbReference type="Pfam" id="PF00924"/>
    </source>
</evidence>
<dbReference type="EMBL" id="MLQQ01000022">
    <property type="protein sequence ID" value="OIJ12110.1"/>
    <property type="molecule type" value="Genomic_DNA"/>
</dbReference>
<feature type="domain" description="Mechanosensitive ion channel MscS C-terminal" evidence="10">
    <location>
        <begin position="182"/>
        <end position="265"/>
    </location>
</feature>
<gene>
    <name evidence="12" type="ORF">BKP35_11085</name>
</gene>
<feature type="transmembrane region" description="Helical" evidence="8">
    <location>
        <begin position="92"/>
        <end position="123"/>
    </location>
</feature>
<dbReference type="InterPro" id="IPR011066">
    <property type="entry name" value="MscS_channel_C_sf"/>
</dbReference>
<dbReference type="GO" id="GO:0005886">
    <property type="term" value="C:plasma membrane"/>
    <property type="evidence" value="ECO:0007669"/>
    <property type="project" value="UniProtKB-SubCell"/>
</dbReference>
<dbReference type="Proteomes" id="UP000180098">
    <property type="component" value="Unassembled WGS sequence"/>
</dbReference>
<dbReference type="Gene3D" id="2.30.30.60">
    <property type="match status" value="1"/>
</dbReference>
<dbReference type="InterPro" id="IPR023408">
    <property type="entry name" value="MscS_beta-dom_sf"/>
</dbReference>
<dbReference type="GO" id="GO:0008381">
    <property type="term" value="F:mechanosensitive monoatomic ion channel activity"/>
    <property type="evidence" value="ECO:0007669"/>
    <property type="project" value="InterPro"/>
</dbReference>